<dbReference type="AlphaFoldDB" id="A0A9P1MVE3"/>
<evidence type="ECO:0000313" key="3">
    <source>
        <dbReference type="Proteomes" id="UP001152747"/>
    </source>
</evidence>
<keyword evidence="3" id="KW-1185">Reference proteome</keyword>
<evidence type="ECO:0000256" key="1">
    <source>
        <dbReference type="SAM" id="Phobius"/>
    </source>
</evidence>
<dbReference type="PANTHER" id="PTHR21759">
    <property type="entry name" value="PROTEIN CBG02235-RELATED"/>
    <property type="match status" value="1"/>
</dbReference>
<evidence type="ECO:0008006" key="4">
    <source>
        <dbReference type="Google" id="ProtNLM"/>
    </source>
</evidence>
<dbReference type="PANTHER" id="PTHR21759:SF1">
    <property type="entry name" value="MARVEL DOMAIN-CONTAINING PROTEIN"/>
    <property type="match status" value="1"/>
</dbReference>
<dbReference type="OrthoDB" id="5824524at2759"/>
<keyword evidence="1" id="KW-1133">Transmembrane helix</keyword>
<keyword evidence="1" id="KW-0812">Transmembrane</keyword>
<accession>A0A9P1MVE3</accession>
<dbReference type="Proteomes" id="UP001152747">
    <property type="component" value="Unassembled WGS sequence"/>
</dbReference>
<dbReference type="EMBL" id="CANHGI010000001">
    <property type="protein sequence ID" value="CAI5437408.1"/>
    <property type="molecule type" value="Genomic_DNA"/>
</dbReference>
<feature type="transmembrane region" description="Helical" evidence="1">
    <location>
        <begin position="125"/>
        <end position="149"/>
    </location>
</feature>
<proteinExistence type="predicted"/>
<feature type="transmembrane region" description="Helical" evidence="1">
    <location>
        <begin position="87"/>
        <end position="113"/>
    </location>
</feature>
<comment type="caution">
    <text evidence="2">The sequence shown here is derived from an EMBL/GenBank/DDBJ whole genome shotgun (WGS) entry which is preliminary data.</text>
</comment>
<keyword evidence="1" id="KW-0472">Membrane</keyword>
<gene>
    <name evidence="2" type="ORF">CAMP_LOCUS45</name>
</gene>
<protein>
    <recommendedName>
        <fullName evidence="4">MARVEL domain-containing protein</fullName>
    </recommendedName>
</protein>
<dbReference type="Pfam" id="PF06653">
    <property type="entry name" value="Claudin_3"/>
    <property type="match status" value="1"/>
</dbReference>
<evidence type="ECO:0000313" key="2">
    <source>
        <dbReference type="EMBL" id="CAI5437408.1"/>
    </source>
</evidence>
<dbReference type="InterPro" id="IPR009545">
    <property type="entry name" value="Claudin-like"/>
</dbReference>
<name>A0A9P1MVE3_9PELO</name>
<reference evidence="2" key="1">
    <citation type="submission" date="2022-11" db="EMBL/GenBank/DDBJ databases">
        <authorList>
            <person name="Kikuchi T."/>
        </authorList>
    </citation>
    <scope>NUCLEOTIDE SEQUENCE</scope>
    <source>
        <strain evidence="2">PS1010</strain>
    </source>
</reference>
<feature type="transmembrane region" description="Helical" evidence="1">
    <location>
        <begin position="12"/>
        <end position="32"/>
    </location>
</feature>
<sequence>MDNPKLLRKINLTLILITCQLILIITFGGGWSSTGFALIPYPSLYWWASTTAIILYIALAITFLYIAWLVVQVVYPDKIPLDLKNIMFIDMIVSGILSLLLIFAFSFFAGGFNGSTYSIFRTLGYSFWFCVIAAITGVGSMISAGLGWFRS</sequence>
<organism evidence="2 3">
    <name type="scientific">Caenorhabditis angaria</name>
    <dbReference type="NCBI Taxonomy" id="860376"/>
    <lineage>
        <taxon>Eukaryota</taxon>
        <taxon>Metazoa</taxon>
        <taxon>Ecdysozoa</taxon>
        <taxon>Nematoda</taxon>
        <taxon>Chromadorea</taxon>
        <taxon>Rhabditida</taxon>
        <taxon>Rhabditina</taxon>
        <taxon>Rhabditomorpha</taxon>
        <taxon>Rhabditoidea</taxon>
        <taxon>Rhabditidae</taxon>
        <taxon>Peloderinae</taxon>
        <taxon>Caenorhabditis</taxon>
    </lineage>
</organism>
<feature type="transmembrane region" description="Helical" evidence="1">
    <location>
        <begin position="44"/>
        <end position="75"/>
    </location>
</feature>